<accession>A0ABQ2KDC7</accession>
<proteinExistence type="predicted"/>
<keyword evidence="1" id="KW-1133">Transmembrane helix</keyword>
<name>A0ABQ2KDC7_9MICO</name>
<evidence type="ECO:0000313" key="3">
    <source>
        <dbReference type="Proteomes" id="UP000626982"/>
    </source>
</evidence>
<sequence>MSAAASGPTAAAPAVATPDRALRVAGWIAIAAPLLALAVKLPSFGWLMVGAIWMSPLLLGGYALLVLAAARGMLRRGATLRAPRWARIRAIAWAWLTSGGVVLVGLAIVDGGDTMASVQSTLTILLGSSGGDSPLHDASMVLALVGAIAWGVGWLGLIAEWLSSIAGRRWEAAQVAPPVLPPAP</sequence>
<dbReference type="RefSeq" id="WP_188715318.1">
    <property type="nucleotide sequence ID" value="NZ_BAABBD010000001.1"/>
</dbReference>
<dbReference type="Proteomes" id="UP000626982">
    <property type="component" value="Unassembled WGS sequence"/>
</dbReference>
<keyword evidence="1" id="KW-0472">Membrane</keyword>
<feature type="transmembrane region" description="Helical" evidence="1">
    <location>
        <begin position="45"/>
        <end position="69"/>
    </location>
</feature>
<keyword evidence="1" id="KW-0812">Transmembrane</keyword>
<evidence type="ECO:0000256" key="1">
    <source>
        <dbReference type="SAM" id="Phobius"/>
    </source>
</evidence>
<gene>
    <name evidence="2" type="ORF">GCM10010968_03100</name>
</gene>
<keyword evidence="3" id="KW-1185">Reference proteome</keyword>
<reference evidence="3" key="1">
    <citation type="journal article" date="2019" name="Int. J. Syst. Evol. Microbiol.">
        <title>The Global Catalogue of Microorganisms (GCM) 10K type strain sequencing project: providing services to taxonomists for standard genome sequencing and annotation.</title>
        <authorList>
            <consortium name="The Broad Institute Genomics Platform"/>
            <consortium name="The Broad Institute Genome Sequencing Center for Infectious Disease"/>
            <person name="Wu L."/>
            <person name="Ma J."/>
        </authorList>
    </citation>
    <scope>NUCLEOTIDE SEQUENCE [LARGE SCALE GENOMIC DNA]</scope>
    <source>
        <strain evidence="3">CGMCC 1.6960</strain>
    </source>
</reference>
<comment type="caution">
    <text evidence="2">The sequence shown here is derived from an EMBL/GenBank/DDBJ whole genome shotgun (WGS) entry which is preliminary data.</text>
</comment>
<feature type="transmembrane region" description="Helical" evidence="1">
    <location>
        <begin position="138"/>
        <end position="159"/>
    </location>
</feature>
<feature type="transmembrane region" description="Helical" evidence="1">
    <location>
        <begin position="90"/>
        <end position="109"/>
    </location>
</feature>
<feature type="transmembrane region" description="Helical" evidence="1">
    <location>
        <begin position="21"/>
        <end position="39"/>
    </location>
</feature>
<dbReference type="EMBL" id="BMLM01000001">
    <property type="protein sequence ID" value="GGN77928.1"/>
    <property type="molecule type" value="Genomic_DNA"/>
</dbReference>
<organism evidence="2 3">
    <name type="scientific">Agrococcus terreus</name>
    <dbReference type="NCBI Taxonomy" id="574649"/>
    <lineage>
        <taxon>Bacteria</taxon>
        <taxon>Bacillati</taxon>
        <taxon>Actinomycetota</taxon>
        <taxon>Actinomycetes</taxon>
        <taxon>Micrococcales</taxon>
        <taxon>Microbacteriaceae</taxon>
        <taxon>Agrococcus</taxon>
    </lineage>
</organism>
<evidence type="ECO:0000313" key="2">
    <source>
        <dbReference type="EMBL" id="GGN77928.1"/>
    </source>
</evidence>
<protein>
    <submittedName>
        <fullName evidence="2">Uncharacterized protein</fullName>
    </submittedName>
</protein>